<dbReference type="EMBL" id="UHID01000008">
    <property type="protein sequence ID" value="SUP61743.1"/>
    <property type="molecule type" value="Genomic_DNA"/>
</dbReference>
<accession>A0A380P951</accession>
<organism evidence="2 3">
    <name type="scientific">Streptomyces griseus</name>
    <dbReference type="NCBI Taxonomy" id="1911"/>
    <lineage>
        <taxon>Bacteria</taxon>
        <taxon>Bacillati</taxon>
        <taxon>Actinomycetota</taxon>
        <taxon>Actinomycetes</taxon>
        <taxon>Kitasatosporales</taxon>
        <taxon>Streptomycetaceae</taxon>
        <taxon>Streptomyces</taxon>
    </lineage>
</organism>
<sequence length="428" mass="46011">MQVSAAVIGYLERGDYPSCQQWLAQALDKALDTAGLFAGAWGMAFKARDADKSVGDAEKPVRGRSSAPARGPAPRILGGDDLSPPPGSAESVERRSFLQASGLAALSPIVLAQAARPSEVAAPTAIRPADIEQIRRLAEVISLEDHKLGGGGLVRQVAGSTMQWATQLLHAECQPTLRQPLYAAVSRLGIVVGATAFDAYHHGEAVAAFRLAAECAEEAGDWHLRAKTYSYLARHAVWLNNPDDGLTYAEKGLVRRDRLTATEQAMLHTALARAFAKLGMVRETMLAVGDADAAFEHTDPASDPSWMAYYDEAQHLGDTGHALYDLAVHAGQDPGRAARRLATAVEQHTDAYARSRAISRTKLASLLMHREDPREAAYIGNRALDEVGPLTSKRARDDLRELGRAAGEHPQVREAVELRERIAATVAA</sequence>
<dbReference type="AlphaFoldDB" id="A0A380P951"/>
<evidence type="ECO:0000313" key="2">
    <source>
        <dbReference type="EMBL" id="SUP61743.1"/>
    </source>
</evidence>
<reference evidence="2 3" key="1">
    <citation type="submission" date="2018-06" db="EMBL/GenBank/DDBJ databases">
        <authorList>
            <consortium name="Pathogen Informatics"/>
            <person name="Doyle S."/>
        </authorList>
    </citation>
    <scope>NUCLEOTIDE SEQUENCE [LARGE SCALE GENOMIC DNA]</scope>
    <source>
        <strain evidence="2 3">NCTC7807</strain>
    </source>
</reference>
<dbReference type="Proteomes" id="UP000254150">
    <property type="component" value="Unassembled WGS sequence"/>
</dbReference>
<name>A0A380P951_STRGR</name>
<protein>
    <submittedName>
        <fullName evidence="2">NsdA</fullName>
    </submittedName>
</protein>
<evidence type="ECO:0000256" key="1">
    <source>
        <dbReference type="SAM" id="MobiDB-lite"/>
    </source>
</evidence>
<feature type="region of interest" description="Disordered" evidence="1">
    <location>
        <begin position="55"/>
        <end position="94"/>
    </location>
</feature>
<gene>
    <name evidence="2" type="ORF">NCTC7807_04901</name>
</gene>
<evidence type="ECO:0000313" key="3">
    <source>
        <dbReference type="Proteomes" id="UP000254150"/>
    </source>
</evidence>
<proteinExistence type="predicted"/>